<gene>
    <name evidence="2" type="ORF">WA026_004748</name>
</gene>
<feature type="domain" description="Methyltransferase" evidence="1">
    <location>
        <begin position="122"/>
        <end position="275"/>
    </location>
</feature>
<dbReference type="EMBL" id="JARQZJ010000122">
    <property type="protein sequence ID" value="KAK9889472.1"/>
    <property type="molecule type" value="Genomic_DNA"/>
</dbReference>
<accession>A0AAW1VAV2</accession>
<dbReference type="Proteomes" id="UP001431783">
    <property type="component" value="Unassembled WGS sequence"/>
</dbReference>
<organism evidence="2 3">
    <name type="scientific">Henosepilachna vigintioctopunctata</name>
    <dbReference type="NCBI Taxonomy" id="420089"/>
    <lineage>
        <taxon>Eukaryota</taxon>
        <taxon>Metazoa</taxon>
        <taxon>Ecdysozoa</taxon>
        <taxon>Arthropoda</taxon>
        <taxon>Hexapoda</taxon>
        <taxon>Insecta</taxon>
        <taxon>Pterygota</taxon>
        <taxon>Neoptera</taxon>
        <taxon>Endopterygota</taxon>
        <taxon>Coleoptera</taxon>
        <taxon>Polyphaga</taxon>
        <taxon>Cucujiformia</taxon>
        <taxon>Coccinelloidea</taxon>
        <taxon>Coccinellidae</taxon>
        <taxon>Epilachninae</taxon>
        <taxon>Epilachnini</taxon>
        <taxon>Henosepilachna</taxon>
    </lineage>
</organism>
<dbReference type="InterPro" id="IPR029063">
    <property type="entry name" value="SAM-dependent_MTases_sf"/>
</dbReference>
<evidence type="ECO:0000259" key="1">
    <source>
        <dbReference type="Pfam" id="PF13679"/>
    </source>
</evidence>
<name>A0AAW1VAV2_9CUCU</name>
<protein>
    <recommendedName>
        <fullName evidence="1">Methyltransferase domain-containing protein</fullName>
    </recommendedName>
</protein>
<dbReference type="InterPro" id="IPR025714">
    <property type="entry name" value="Methyltranfer_dom"/>
</dbReference>
<sequence>MILNSALNVSIRNNLQQGFLIYDMYRWLINSYVLDFFTENHWSKLPESWKSMKNISSSQLAELLDYESHSKTFLFPLSILALKAAFQNLNIPRKTNENRQLVLNIENDEKLMKTFWKNVKLKKRHEIPIMAKLCYEMAVKCNCFYIVDVGSGLGHLSRMLSYGYNLEICTIEADNELVKQARILDERFDPIFQKKYEYRRPIRQVNMRIDPNITSEDFLSIVCSAFSVQEDNFEFGIVGLHPCGDLGPTLLRLYQKISSIKFINVVGCCYMKLSTPELCSSNPGFPLSKFCIDNKNDLSYHSREIACHAIENYIVKLHEGEFWKLKIHAYRATIEKILTEMDTQYKHIPLAGVKYVKDLDFENYCKRATYKLLGHNAIDPMKYNSKEVKECLEQWKSVVIFYSFRLFFAPLIESLILYDRLLFLQEKGNHVDVIAGFESRISPRMHILQGQKIIEK</sequence>
<evidence type="ECO:0000313" key="2">
    <source>
        <dbReference type="EMBL" id="KAK9889472.1"/>
    </source>
</evidence>
<dbReference type="SUPFAM" id="SSF53335">
    <property type="entry name" value="S-adenosyl-L-methionine-dependent methyltransferases"/>
    <property type="match status" value="1"/>
</dbReference>
<dbReference type="AlphaFoldDB" id="A0AAW1VAV2"/>
<evidence type="ECO:0000313" key="3">
    <source>
        <dbReference type="Proteomes" id="UP001431783"/>
    </source>
</evidence>
<dbReference type="GO" id="GO:0000179">
    <property type="term" value="F:rRNA (adenine-N6,N6-)-dimethyltransferase activity"/>
    <property type="evidence" value="ECO:0007669"/>
    <property type="project" value="InterPro"/>
</dbReference>
<dbReference type="Pfam" id="PF13679">
    <property type="entry name" value="Methyltransf_32"/>
    <property type="match status" value="1"/>
</dbReference>
<dbReference type="InterPro" id="IPR020596">
    <property type="entry name" value="rRNA_Ade_Mease_Trfase_CS"/>
</dbReference>
<comment type="caution">
    <text evidence="2">The sequence shown here is derived from an EMBL/GenBank/DDBJ whole genome shotgun (WGS) entry which is preliminary data.</text>
</comment>
<dbReference type="PANTHER" id="PTHR12496:SF2">
    <property type="entry name" value="METHYLTRANSFERASE-LIKE PROTEIN 25B"/>
    <property type="match status" value="1"/>
</dbReference>
<dbReference type="InterPro" id="IPR052220">
    <property type="entry name" value="METTL25"/>
</dbReference>
<dbReference type="PANTHER" id="PTHR12496">
    <property type="entry name" value="CGI-41 METHYLTRANSFERASE"/>
    <property type="match status" value="1"/>
</dbReference>
<keyword evidence="3" id="KW-1185">Reference proteome</keyword>
<reference evidence="2 3" key="1">
    <citation type="submission" date="2023-03" db="EMBL/GenBank/DDBJ databases">
        <title>Genome insight into feeding habits of ladybird beetles.</title>
        <authorList>
            <person name="Li H.-S."/>
            <person name="Huang Y.-H."/>
            <person name="Pang H."/>
        </authorList>
    </citation>
    <scope>NUCLEOTIDE SEQUENCE [LARGE SCALE GENOMIC DNA]</scope>
    <source>
        <strain evidence="2">SYSU_2023b</strain>
        <tissue evidence="2">Whole body</tissue>
    </source>
</reference>
<dbReference type="PROSITE" id="PS01131">
    <property type="entry name" value="RRNA_A_DIMETH"/>
    <property type="match status" value="1"/>
</dbReference>
<proteinExistence type="predicted"/>